<dbReference type="Pfam" id="PF03577">
    <property type="entry name" value="Peptidase_C69"/>
    <property type="match status" value="1"/>
</dbReference>
<dbReference type="HOGENOM" id="CLU_029923_0_0_1"/>
<keyword evidence="2" id="KW-1133">Transmembrane helix</keyword>
<dbReference type="InterPro" id="IPR005322">
    <property type="entry name" value="Peptidase_C69"/>
</dbReference>
<feature type="transmembrane region" description="Helical" evidence="2">
    <location>
        <begin position="12"/>
        <end position="27"/>
    </location>
</feature>
<organism evidence="3 4">
    <name type="scientific">Exophiala oligosperma</name>
    <dbReference type="NCBI Taxonomy" id="215243"/>
    <lineage>
        <taxon>Eukaryota</taxon>
        <taxon>Fungi</taxon>
        <taxon>Dikarya</taxon>
        <taxon>Ascomycota</taxon>
        <taxon>Pezizomycotina</taxon>
        <taxon>Eurotiomycetes</taxon>
        <taxon>Chaetothyriomycetidae</taxon>
        <taxon>Chaetothyriales</taxon>
        <taxon>Herpotrichiellaceae</taxon>
        <taxon>Exophiala</taxon>
    </lineage>
</organism>
<keyword evidence="2" id="KW-0812">Transmembrane</keyword>
<dbReference type="GO" id="GO:0006508">
    <property type="term" value="P:proteolysis"/>
    <property type="evidence" value="ECO:0007669"/>
    <property type="project" value="InterPro"/>
</dbReference>
<dbReference type="PANTHER" id="PTHR12994">
    <property type="entry name" value="SECERNIN"/>
    <property type="match status" value="1"/>
</dbReference>
<comment type="similarity">
    <text evidence="1">Belongs to the peptidase C69 family. Secernin subfamily.</text>
</comment>
<dbReference type="Gene3D" id="3.60.60.10">
    <property type="entry name" value="Penicillin V Acylase, Chain A"/>
    <property type="match status" value="1"/>
</dbReference>
<keyword evidence="4" id="KW-1185">Reference proteome</keyword>
<dbReference type="AlphaFoldDB" id="A0A0D2C902"/>
<evidence type="ECO:0000313" key="4">
    <source>
        <dbReference type="Proteomes" id="UP000053342"/>
    </source>
</evidence>
<dbReference type="Proteomes" id="UP000053342">
    <property type="component" value="Unassembled WGS sequence"/>
</dbReference>
<name>A0A0D2C902_9EURO</name>
<sequence>MSSHFDLSGLKAYYVLVHGMSGIAMAMDRSTAASSGALLLFFVYVASLAVVVDASYAFYVGSSLTASGDILIGGSGEEVSGHWLQIFPAAEHAANETITVGVTDEAVLPGRLITIPQVSHTHRYISMEYSDYWGLPAPLTNGGLNDRGVAVRDVWAPNRRELVDMTPDPQTGVNYSNLARLVMERARSARHAVEIIGELIREHGYATYGGNTHLVADRDEAWVVWEFAGGRKLWAAERLRPDEVRVLYPGYIGDFPVDFERDPENYMGAPHLVTFAQEQGWWSSRASKTPSLINLVEVYGLAQDDTSPVGGGVGRVSHREMEEATLEKVPVTEQDLMSLVRDPRMSTDEAGYGQVVRLPKDGNMDPDLRRIWIAPTGSVAAPFVPWWLGVQSVPPEFGQHRYLLKEASSTFLNPGFQLQEASLFAGRLFKRVLYYMCSAPRLFRPLVQDMLVGFESQSLRDVEWVERTGEILVSAARRKEGGTDEAGRDLLHKLLTHYTHSRASHALELGSSIVDALDGYIKMTGGWRDPVSGDKRMNLPADEEGINCLLLDEPDPFDATTTPPPPLAALQQNQRPLTRAAKAFERFFGGS</sequence>
<accession>A0A0D2C902</accession>
<dbReference type="EMBL" id="KN847333">
    <property type="protein sequence ID" value="KIW46322.1"/>
    <property type="molecule type" value="Genomic_DNA"/>
</dbReference>
<dbReference type="GeneID" id="27354074"/>
<gene>
    <name evidence="3" type="ORF">PV06_02000</name>
</gene>
<evidence type="ECO:0000313" key="3">
    <source>
        <dbReference type="EMBL" id="KIW46322.1"/>
    </source>
</evidence>
<evidence type="ECO:0000256" key="2">
    <source>
        <dbReference type="SAM" id="Phobius"/>
    </source>
</evidence>
<evidence type="ECO:0000256" key="1">
    <source>
        <dbReference type="ARBA" id="ARBA00005705"/>
    </source>
</evidence>
<dbReference type="STRING" id="215243.A0A0D2C902"/>
<dbReference type="VEuPathDB" id="FungiDB:PV06_02000"/>
<dbReference type="GO" id="GO:0016805">
    <property type="term" value="F:dipeptidase activity"/>
    <property type="evidence" value="ECO:0007669"/>
    <property type="project" value="InterPro"/>
</dbReference>
<dbReference type="PANTHER" id="PTHR12994:SF17">
    <property type="entry name" value="LD30995P"/>
    <property type="match status" value="1"/>
</dbReference>
<keyword evidence="2" id="KW-0472">Membrane</keyword>
<dbReference type="GO" id="GO:0070004">
    <property type="term" value="F:cysteine-type exopeptidase activity"/>
    <property type="evidence" value="ECO:0007669"/>
    <property type="project" value="InterPro"/>
</dbReference>
<protein>
    <recommendedName>
        <fullName evidence="5">Dipeptidase</fullName>
    </recommendedName>
</protein>
<proteinExistence type="inferred from homology"/>
<evidence type="ECO:0008006" key="5">
    <source>
        <dbReference type="Google" id="ProtNLM"/>
    </source>
</evidence>
<reference evidence="3 4" key="1">
    <citation type="submission" date="2015-01" db="EMBL/GenBank/DDBJ databases">
        <title>The Genome Sequence of Exophiala oligosperma CBS72588.</title>
        <authorList>
            <consortium name="The Broad Institute Genomics Platform"/>
            <person name="Cuomo C."/>
            <person name="de Hoog S."/>
            <person name="Gorbushina A."/>
            <person name="Stielow B."/>
            <person name="Teixiera M."/>
            <person name="Abouelleil A."/>
            <person name="Chapman S.B."/>
            <person name="Priest M."/>
            <person name="Young S.K."/>
            <person name="Wortman J."/>
            <person name="Nusbaum C."/>
            <person name="Birren B."/>
        </authorList>
    </citation>
    <scope>NUCLEOTIDE SEQUENCE [LARGE SCALE GENOMIC DNA]</scope>
    <source>
        <strain evidence="3 4">CBS 72588</strain>
    </source>
</reference>
<dbReference type="OrthoDB" id="5175656at2759"/>
<dbReference type="RefSeq" id="XP_016266538.1">
    <property type="nucleotide sequence ID" value="XM_016402641.1"/>
</dbReference>
<feature type="transmembrane region" description="Helical" evidence="2">
    <location>
        <begin position="39"/>
        <end position="59"/>
    </location>
</feature>